<dbReference type="GO" id="GO:0019433">
    <property type="term" value="P:triglyceride catabolic process"/>
    <property type="evidence" value="ECO:0007669"/>
    <property type="project" value="TreeGrafter"/>
</dbReference>
<dbReference type="AlphaFoldDB" id="D8Q8S1"/>
<protein>
    <recommendedName>
        <fullName evidence="3">Alpha/beta hydrolase fold-3 domain-containing protein</fullName>
    </recommendedName>
</protein>
<feature type="compositionally biased region" description="Polar residues" evidence="2">
    <location>
        <begin position="824"/>
        <end position="833"/>
    </location>
</feature>
<dbReference type="HOGENOM" id="CLU_003590_1_0_1"/>
<evidence type="ECO:0000313" key="4">
    <source>
        <dbReference type="EMBL" id="EFI95528.1"/>
    </source>
</evidence>
<feature type="active site" evidence="1">
    <location>
        <position position="294"/>
    </location>
</feature>
<feature type="compositionally biased region" description="Basic and acidic residues" evidence="2">
    <location>
        <begin position="460"/>
        <end position="476"/>
    </location>
</feature>
<dbReference type="InParanoid" id="D8Q8S1"/>
<dbReference type="Gene3D" id="3.40.50.1820">
    <property type="entry name" value="alpha/beta hydrolase"/>
    <property type="match status" value="2"/>
</dbReference>
<dbReference type="RefSeq" id="XP_003030431.1">
    <property type="nucleotide sequence ID" value="XM_003030385.1"/>
</dbReference>
<dbReference type="PANTHER" id="PTHR23025:SF3">
    <property type="entry name" value="HORMONE-SENSITIVE LIPASE"/>
    <property type="match status" value="1"/>
</dbReference>
<sequence length="850" mass="95541">MIDHLVGRPNPSWKRAQVFLVIFFWIWQVMRGSSKGPRIRLIRRLNERLGRRFTPWQLVVSVLTGVYAIRNFDKILGLGAPEPLARLYSPSYYRATWIATGLDAGFATAMHIKPQWLRHICSVLFSGYYIIYANEADEKLRKFRAVPTVEMLRATWEKTSNPILQAFMHFPRVSLFRKVLIQRPTGSQYTRPITTYLFFAPPSTELAEATDLVLDFPGGGFVAMSPLHHQERLRLWAISTKRPVLSVDYGKAPEYPYPFSIDEVFDLYKALVETNGTIIGMSGKRLNIIISGDSAGATLAVATMVKILEHNAKTPHQPLPIPVALVLNYAALDFNFTSWMSAEHLKVLRSEQSSGNLPGLHELVAQKDHLKHVSPLSMVGDSPTFPKRKKLRRRASWRDTLRAIGDDDDGNENQTKTIVRHRRSTSSLRNPALRKHLPKRTTSTSGDENGSLADEESSEDDRQCPEEERPIEDRVKVPYPPAPATRPVPRRSDSVIERHQKELSQAVEAADVQAALSVKKKSGAGKNSEPIGTRLTMTSRTGYFQDRIISPSMMRAMAILYIGPYRNPDFKTDYYISPILTPDHLLAQFPPLLMQCGEKDPFVDDTVIFAGRVREAKRARKVELDLALSGKSARFGESLRMSDAASANRDVAAMKRERAKLAAETEDDWVQMVLFSDWSHGYLQMPALMTEAVAVIEELAEWMDETFVHHTMQNTSGTTIHDGAPATSASETETDTDSTITFVPKKYANSRTYSISSDSKPRVSQSPARSSPPRPAKVDDDGERPSPPTHPHQGSYHPDLQMDFYGVLSDDGDGGYDTPEGTKTRPTGQTITESELLRRRRLLDSHIFNE</sequence>
<feature type="region of interest" description="Disordered" evidence="2">
    <location>
        <begin position="403"/>
        <end position="493"/>
    </location>
</feature>
<feature type="region of interest" description="Disordered" evidence="2">
    <location>
        <begin position="715"/>
        <end position="837"/>
    </location>
</feature>
<dbReference type="OMA" id="NMYDATY"/>
<evidence type="ECO:0000256" key="1">
    <source>
        <dbReference type="PROSITE-ProRule" id="PRU10038"/>
    </source>
</evidence>
<dbReference type="SUPFAM" id="SSF53474">
    <property type="entry name" value="alpha/beta-Hydrolases"/>
    <property type="match status" value="1"/>
</dbReference>
<dbReference type="EMBL" id="GL377308">
    <property type="protein sequence ID" value="EFI95528.1"/>
    <property type="molecule type" value="Genomic_DNA"/>
</dbReference>
<name>D8Q8S1_SCHCM</name>
<proteinExistence type="predicted"/>
<dbReference type="eggNOG" id="KOG4388">
    <property type="taxonomic scope" value="Eukaryota"/>
</dbReference>
<dbReference type="GO" id="GO:0005829">
    <property type="term" value="C:cytosol"/>
    <property type="evidence" value="ECO:0007669"/>
    <property type="project" value="TreeGrafter"/>
</dbReference>
<feature type="domain" description="Alpha/beta hydrolase fold-3" evidence="3">
    <location>
        <begin position="214"/>
        <end position="337"/>
    </location>
</feature>
<dbReference type="KEGG" id="scm:SCHCO_02632642"/>
<dbReference type="PROSITE" id="PS01174">
    <property type="entry name" value="LIPASE_GDXG_SER"/>
    <property type="match status" value="1"/>
</dbReference>
<dbReference type="InterPro" id="IPR013094">
    <property type="entry name" value="AB_hydrolase_3"/>
</dbReference>
<dbReference type="Pfam" id="PF07859">
    <property type="entry name" value="Abhydrolase_3"/>
    <property type="match status" value="2"/>
</dbReference>
<feature type="compositionally biased region" description="Polar residues" evidence="2">
    <location>
        <begin position="749"/>
        <end position="758"/>
    </location>
</feature>
<organism evidence="5">
    <name type="scientific">Schizophyllum commune (strain H4-8 / FGSC 9210)</name>
    <name type="common">Split gill fungus</name>
    <dbReference type="NCBI Taxonomy" id="578458"/>
    <lineage>
        <taxon>Eukaryota</taxon>
        <taxon>Fungi</taxon>
        <taxon>Dikarya</taxon>
        <taxon>Basidiomycota</taxon>
        <taxon>Agaricomycotina</taxon>
        <taxon>Agaricomycetes</taxon>
        <taxon>Agaricomycetidae</taxon>
        <taxon>Agaricales</taxon>
        <taxon>Schizophyllaceae</taxon>
        <taxon>Schizophyllum</taxon>
    </lineage>
</organism>
<dbReference type="PANTHER" id="PTHR23025">
    <property type="entry name" value="TRIACYLGLYCEROL LIPASE"/>
    <property type="match status" value="1"/>
</dbReference>
<dbReference type="STRING" id="578458.D8Q8S1"/>
<dbReference type="GO" id="GO:0004806">
    <property type="term" value="F:triacylglycerol lipase activity"/>
    <property type="evidence" value="ECO:0007669"/>
    <property type="project" value="TreeGrafter"/>
</dbReference>
<feature type="domain" description="Alpha/beta hydrolase fold-3" evidence="3">
    <location>
        <begin position="539"/>
        <end position="621"/>
    </location>
</feature>
<evidence type="ECO:0000259" key="3">
    <source>
        <dbReference type="Pfam" id="PF07859"/>
    </source>
</evidence>
<dbReference type="InterPro" id="IPR029058">
    <property type="entry name" value="AB_hydrolase_fold"/>
</dbReference>
<accession>D8Q8S1</accession>
<dbReference type="GeneID" id="9587921"/>
<gene>
    <name evidence="4" type="ORF">SCHCODRAFT_257624</name>
</gene>
<keyword evidence="5" id="KW-1185">Reference proteome</keyword>
<dbReference type="Proteomes" id="UP000007431">
    <property type="component" value="Unassembled WGS sequence"/>
</dbReference>
<dbReference type="InterPro" id="IPR033140">
    <property type="entry name" value="Lipase_GDXG_put_SER_AS"/>
</dbReference>
<dbReference type="VEuPathDB" id="FungiDB:SCHCODRAFT_02632642"/>
<evidence type="ECO:0000256" key="2">
    <source>
        <dbReference type="SAM" id="MobiDB-lite"/>
    </source>
</evidence>
<reference evidence="4 5" key="1">
    <citation type="journal article" date="2010" name="Nat. Biotechnol.">
        <title>Genome sequence of the model mushroom Schizophyllum commune.</title>
        <authorList>
            <person name="Ohm R.A."/>
            <person name="de Jong J.F."/>
            <person name="Lugones L.G."/>
            <person name="Aerts A."/>
            <person name="Kothe E."/>
            <person name="Stajich J.E."/>
            <person name="de Vries R.P."/>
            <person name="Record E."/>
            <person name="Levasseur A."/>
            <person name="Baker S.E."/>
            <person name="Bartholomew K.A."/>
            <person name="Coutinho P.M."/>
            <person name="Erdmann S."/>
            <person name="Fowler T.J."/>
            <person name="Gathman A.C."/>
            <person name="Lombard V."/>
            <person name="Henrissat B."/>
            <person name="Knabe N."/>
            <person name="Kuees U."/>
            <person name="Lilly W.W."/>
            <person name="Lindquist E."/>
            <person name="Lucas S."/>
            <person name="Magnuson J.K."/>
            <person name="Piumi F."/>
            <person name="Raudaskoski M."/>
            <person name="Salamov A."/>
            <person name="Schmutz J."/>
            <person name="Schwarze F.W.M.R."/>
            <person name="vanKuyk P.A."/>
            <person name="Horton J.S."/>
            <person name="Grigoriev I.V."/>
            <person name="Woesten H.A.B."/>
        </authorList>
    </citation>
    <scope>NUCLEOTIDE SEQUENCE [LARGE SCALE GENOMIC DNA]</scope>
    <source>
        <strain evidence="5">H4-8 / FGSC 9210</strain>
    </source>
</reference>
<dbReference type="GO" id="GO:0004771">
    <property type="term" value="F:sterol ester esterase activity"/>
    <property type="evidence" value="ECO:0007669"/>
    <property type="project" value="TreeGrafter"/>
</dbReference>
<dbReference type="OrthoDB" id="5570009at2759"/>
<evidence type="ECO:0000313" key="5">
    <source>
        <dbReference type="Proteomes" id="UP000007431"/>
    </source>
</evidence>